<reference evidence="2" key="1">
    <citation type="submission" date="2020-10" db="EMBL/GenBank/DDBJ databases">
        <authorList>
            <person name="Gilroy R."/>
        </authorList>
    </citation>
    <scope>NUCLEOTIDE SEQUENCE</scope>
    <source>
        <strain evidence="2">ChiHjej10B9-9673</strain>
    </source>
</reference>
<protein>
    <submittedName>
        <fullName evidence="2">DUF3784 domain-containing protein</fullName>
    </submittedName>
</protein>
<accession>A0A9D1FCT9</accession>
<dbReference type="Proteomes" id="UP000824001">
    <property type="component" value="Unassembled WGS sequence"/>
</dbReference>
<comment type="caution">
    <text evidence="2">The sequence shown here is derived from an EMBL/GenBank/DDBJ whole genome shotgun (WGS) entry which is preliminary data.</text>
</comment>
<name>A0A9D1FCT9_9FIRM</name>
<dbReference type="AlphaFoldDB" id="A0A9D1FCT9"/>
<feature type="transmembrane region" description="Helical" evidence="1">
    <location>
        <begin position="71"/>
        <end position="95"/>
    </location>
</feature>
<organism evidence="2 3">
    <name type="scientific">Candidatus Scatomorpha merdipullorum</name>
    <dbReference type="NCBI Taxonomy" id="2840927"/>
    <lineage>
        <taxon>Bacteria</taxon>
        <taxon>Bacillati</taxon>
        <taxon>Bacillota</taxon>
        <taxon>Clostridia</taxon>
        <taxon>Eubacteriales</taxon>
        <taxon>Candidatus Scatomorpha</taxon>
    </lineage>
</organism>
<sequence length="105" mass="11682">MTNEDIAAMLICLVIAFPLIIISVVLMTGRGSDFVAGLNTMSRAEREKYDEKAVCKCVGRFTLPVGLMMPFLTLSFAFTLVFLAYTLIGAVVVIIRLNKSEKFRR</sequence>
<reference evidence="2" key="2">
    <citation type="journal article" date="2021" name="PeerJ">
        <title>Extensive microbial diversity within the chicken gut microbiome revealed by metagenomics and culture.</title>
        <authorList>
            <person name="Gilroy R."/>
            <person name="Ravi A."/>
            <person name="Getino M."/>
            <person name="Pursley I."/>
            <person name="Horton D.L."/>
            <person name="Alikhan N.F."/>
            <person name="Baker D."/>
            <person name="Gharbi K."/>
            <person name="Hall N."/>
            <person name="Watson M."/>
            <person name="Adriaenssens E.M."/>
            <person name="Foster-Nyarko E."/>
            <person name="Jarju S."/>
            <person name="Secka A."/>
            <person name="Antonio M."/>
            <person name="Oren A."/>
            <person name="Chaudhuri R.R."/>
            <person name="La Ragione R."/>
            <person name="Hildebrand F."/>
            <person name="Pallen M.J."/>
        </authorList>
    </citation>
    <scope>NUCLEOTIDE SEQUENCE</scope>
    <source>
        <strain evidence="2">ChiHjej10B9-9673</strain>
    </source>
</reference>
<dbReference type="EMBL" id="DVJK01000067">
    <property type="protein sequence ID" value="HIS66409.1"/>
    <property type="molecule type" value="Genomic_DNA"/>
</dbReference>
<dbReference type="InterPro" id="IPR017259">
    <property type="entry name" value="UCP037672"/>
</dbReference>
<gene>
    <name evidence="2" type="ORF">IAC18_02480</name>
</gene>
<keyword evidence="1" id="KW-0812">Transmembrane</keyword>
<evidence type="ECO:0000313" key="2">
    <source>
        <dbReference type="EMBL" id="HIS66409.1"/>
    </source>
</evidence>
<evidence type="ECO:0000313" key="3">
    <source>
        <dbReference type="Proteomes" id="UP000824001"/>
    </source>
</evidence>
<proteinExistence type="predicted"/>
<keyword evidence="1" id="KW-1133">Transmembrane helix</keyword>
<dbReference type="Pfam" id="PF12650">
    <property type="entry name" value="DUF3784"/>
    <property type="match status" value="1"/>
</dbReference>
<feature type="transmembrane region" description="Helical" evidence="1">
    <location>
        <begin position="7"/>
        <end position="28"/>
    </location>
</feature>
<evidence type="ECO:0000256" key="1">
    <source>
        <dbReference type="SAM" id="Phobius"/>
    </source>
</evidence>
<keyword evidence="1" id="KW-0472">Membrane</keyword>